<dbReference type="eggNOG" id="COG0576">
    <property type="taxonomic scope" value="Bacteria"/>
</dbReference>
<dbReference type="InterPro" id="IPR000740">
    <property type="entry name" value="GrpE"/>
</dbReference>
<dbReference type="GO" id="GO:0005737">
    <property type="term" value="C:cytoplasm"/>
    <property type="evidence" value="ECO:0007669"/>
    <property type="project" value="UniProtKB-SubCell"/>
</dbReference>
<feature type="coiled-coil region" evidence="5">
    <location>
        <begin position="2"/>
        <end position="59"/>
    </location>
</feature>
<gene>
    <name evidence="3" type="primary">grpE</name>
    <name evidence="7" type="ordered locus">Kole_1385</name>
</gene>
<dbReference type="Proteomes" id="UP000002382">
    <property type="component" value="Chromosome"/>
</dbReference>
<evidence type="ECO:0000256" key="3">
    <source>
        <dbReference type="HAMAP-Rule" id="MF_01151"/>
    </source>
</evidence>
<dbReference type="GO" id="GO:0042803">
    <property type="term" value="F:protein homodimerization activity"/>
    <property type="evidence" value="ECO:0007669"/>
    <property type="project" value="InterPro"/>
</dbReference>
<keyword evidence="3" id="KW-0963">Cytoplasm</keyword>
<sequence length="206" mass="24029">MSEEARKNLKKSVENKGEFEKKIKKEASEKEVERLRKTLEEKEKEIKTLKDDISRLRSEFHNFKLALERETNRLVLKQKENMIFKLLDLKEDFERAMNHFSEEASPLIKGVRMIYKKLESILKEEGVEEIVPTVGELFDPFRDEVAETVESDVVEDMSILEVAEKGYKFSGKIIKPPRVIVAMKPKKADSKKENPEDEGGKESKKR</sequence>
<dbReference type="GO" id="GO:0051082">
    <property type="term" value="F:unfolded protein binding"/>
    <property type="evidence" value="ECO:0007669"/>
    <property type="project" value="TreeGrafter"/>
</dbReference>
<comment type="subcellular location">
    <subcellularLocation>
        <location evidence="3">Cytoplasm</location>
    </subcellularLocation>
</comment>
<dbReference type="PANTHER" id="PTHR21237:SF23">
    <property type="entry name" value="GRPE PROTEIN HOMOLOG, MITOCHONDRIAL"/>
    <property type="match status" value="1"/>
</dbReference>
<dbReference type="EMBL" id="CP001634">
    <property type="protein sequence ID" value="ACR80078.1"/>
    <property type="molecule type" value="Genomic_DNA"/>
</dbReference>
<dbReference type="PRINTS" id="PR00773">
    <property type="entry name" value="GRPEPROTEIN"/>
</dbReference>
<proteinExistence type="inferred from homology"/>
<dbReference type="SUPFAM" id="SSF58014">
    <property type="entry name" value="Coiled-coil domain of nucleotide exchange factor GrpE"/>
    <property type="match status" value="1"/>
</dbReference>
<evidence type="ECO:0000256" key="2">
    <source>
        <dbReference type="ARBA" id="ARBA00023186"/>
    </source>
</evidence>
<dbReference type="Gene3D" id="3.90.20.20">
    <property type="match status" value="1"/>
</dbReference>
<dbReference type="Gene3D" id="2.30.22.10">
    <property type="entry name" value="Head domain of nucleotide exchange factor GrpE"/>
    <property type="match status" value="1"/>
</dbReference>
<evidence type="ECO:0000313" key="8">
    <source>
        <dbReference type="Proteomes" id="UP000002382"/>
    </source>
</evidence>
<keyword evidence="5" id="KW-0175">Coiled coil</keyword>
<dbReference type="STRING" id="521045.Kole_1385"/>
<reference evidence="7 8" key="2">
    <citation type="journal article" date="2011" name="J. Bacteriol.">
        <title>Genome Sequence of Kosmotoga olearia Strain TBF 19.5.1, a Thermophilic Bacterium with a Wide Growth Temperature Range, Isolated from the Troll B Oil Platform in the North Sea.</title>
        <authorList>
            <person name="Swithers K.S."/>
            <person name="Dipippo J.L."/>
            <person name="Bruce D.C."/>
            <person name="Detter C."/>
            <person name="Tapia R."/>
            <person name="Han S."/>
            <person name="Goodwin L.A."/>
            <person name="Han J."/>
            <person name="Woyke T."/>
            <person name="Pitluck S."/>
            <person name="Pennacchio L."/>
            <person name="Nolan M."/>
            <person name="Mikhailova N."/>
            <person name="Land M.L."/>
            <person name="Nesbo C.L."/>
            <person name="Gogarten J.P."/>
            <person name="Noll K.M."/>
        </authorList>
    </citation>
    <scope>NUCLEOTIDE SEQUENCE [LARGE SCALE GENOMIC DNA]</scope>
    <source>
        <strain evidence="8">ATCC BAA-1733 / DSM 21960 / TBF 19.5.1</strain>
    </source>
</reference>
<dbReference type="GO" id="GO:0000774">
    <property type="term" value="F:adenyl-nucleotide exchange factor activity"/>
    <property type="evidence" value="ECO:0007669"/>
    <property type="project" value="InterPro"/>
</dbReference>
<evidence type="ECO:0000256" key="5">
    <source>
        <dbReference type="SAM" id="Coils"/>
    </source>
</evidence>
<evidence type="ECO:0000256" key="1">
    <source>
        <dbReference type="ARBA" id="ARBA00009054"/>
    </source>
</evidence>
<reference evidence="7 8" key="1">
    <citation type="submission" date="2009-06" db="EMBL/GenBank/DDBJ databases">
        <title>Complete sequence of Thermotogales bacterium TBF 19.5.1.</title>
        <authorList>
            <consortium name="US DOE Joint Genome Institute"/>
            <person name="Lucas S."/>
            <person name="Copeland A."/>
            <person name="Lapidus A."/>
            <person name="Glavina del Rio T."/>
            <person name="Tice H."/>
            <person name="Bruce D."/>
            <person name="Goodwin L."/>
            <person name="Pitluck S."/>
            <person name="Chertkov O."/>
            <person name="Brettin T."/>
            <person name="Detter J.C."/>
            <person name="Han C."/>
            <person name="Schmutz J."/>
            <person name="Larimer F."/>
            <person name="Land M."/>
            <person name="Hauser L."/>
            <person name="Kyrpides N."/>
            <person name="Ovchinnikova G."/>
            <person name="Noll K."/>
        </authorList>
    </citation>
    <scope>NUCLEOTIDE SEQUENCE [LARGE SCALE GENOMIC DNA]</scope>
    <source>
        <strain evidence="8">ATCC BAA-1733 / DSM 21960 / TBF 19.5.1</strain>
    </source>
</reference>
<organism evidence="7 8">
    <name type="scientific">Kosmotoga olearia (strain ATCC BAA-1733 / DSM 21960 / TBF 19.5.1)</name>
    <dbReference type="NCBI Taxonomy" id="521045"/>
    <lineage>
        <taxon>Bacteria</taxon>
        <taxon>Thermotogati</taxon>
        <taxon>Thermotogota</taxon>
        <taxon>Thermotogae</taxon>
        <taxon>Kosmotogales</taxon>
        <taxon>Kosmotogaceae</taxon>
        <taxon>Kosmotoga</taxon>
    </lineage>
</organism>
<protein>
    <recommendedName>
        <fullName evidence="3">Protein GrpE</fullName>
    </recommendedName>
    <alternativeName>
        <fullName evidence="3">HSP-70 cofactor</fullName>
    </alternativeName>
</protein>
<dbReference type="HAMAP" id="MF_01151">
    <property type="entry name" value="GrpE"/>
    <property type="match status" value="1"/>
</dbReference>
<name>C5CDR6_KOSOT</name>
<keyword evidence="3" id="KW-0346">Stress response</keyword>
<dbReference type="InterPro" id="IPR009012">
    <property type="entry name" value="GrpE_head"/>
</dbReference>
<keyword evidence="8" id="KW-1185">Reference proteome</keyword>
<evidence type="ECO:0000313" key="7">
    <source>
        <dbReference type="EMBL" id="ACR80078.1"/>
    </source>
</evidence>
<dbReference type="GO" id="GO:0051087">
    <property type="term" value="F:protein-folding chaperone binding"/>
    <property type="evidence" value="ECO:0007669"/>
    <property type="project" value="InterPro"/>
</dbReference>
<accession>C5CDR6</accession>
<dbReference type="HOGENOM" id="CLU_057217_5_2_0"/>
<dbReference type="PANTHER" id="PTHR21237">
    <property type="entry name" value="GRPE PROTEIN"/>
    <property type="match status" value="1"/>
</dbReference>
<dbReference type="InterPro" id="IPR013805">
    <property type="entry name" value="GrpE_CC"/>
</dbReference>
<evidence type="ECO:0000256" key="6">
    <source>
        <dbReference type="SAM" id="MobiDB-lite"/>
    </source>
</evidence>
<dbReference type="OrthoDB" id="37628at2"/>
<dbReference type="Pfam" id="PF01025">
    <property type="entry name" value="GrpE"/>
    <property type="match status" value="1"/>
</dbReference>
<comment type="function">
    <text evidence="3">Participates actively in the response to hyperosmotic and heat shock by preventing the aggregation of stress-denatured proteins, in association with DnaK and GrpE. It is the nucleotide exchange factor for DnaK and may function as a thermosensor. Unfolded proteins bind initially to DnaJ; upon interaction with the DnaJ-bound protein, DnaK hydrolyzes its bound ATP, resulting in the formation of a stable complex. GrpE releases ADP from DnaK; ATP binding to DnaK triggers the release of the substrate protein, thus completing the reaction cycle. Several rounds of ATP-dependent interactions between DnaJ, DnaK and GrpE are required for fully efficient folding.</text>
</comment>
<dbReference type="KEGG" id="kol:Kole_1385"/>
<dbReference type="AlphaFoldDB" id="C5CDR6"/>
<keyword evidence="2 3" id="KW-0143">Chaperone</keyword>
<evidence type="ECO:0000256" key="4">
    <source>
        <dbReference type="RuleBase" id="RU004478"/>
    </source>
</evidence>
<comment type="subunit">
    <text evidence="3">Homodimer.</text>
</comment>
<feature type="region of interest" description="Disordered" evidence="6">
    <location>
        <begin position="184"/>
        <end position="206"/>
    </location>
</feature>
<dbReference type="SUPFAM" id="SSF51064">
    <property type="entry name" value="Head domain of nucleotide exchange factor GrpE"/>
    <property type="match status" value="1"/>
</dbReference>
<comment type="similarity">
    <text evidence="1 3 4">Belongs to the GrpE family.</text>
</comment>
<feature type="compositionally biased region" description="Basic and acidic residues" evidence="6">
    <location>
        <begin position="186"/>
        <end position="206"/>
    </location>
</feature>
<dbReference type="GO" id="GO:0006457">
    <property type="term" value="P:protein folding"/>
    <property type="evidence" value="ECO:0007669"/>
    <property type="project" value="InterPro"/>
</dbReference>
<dbReference type="RefSeq" id="WP_015868725.1">
    <property type="nucleotide sequence ID" value="NC_012785.1"/>
</dbReference>